<evidence type="ECO:0000256" key="2">
    <source>
        <dbReference type="PROSITE-ProRule" id="PRU00502"/>
    </source>
</evidence>
<organism evidence="4 5">
    <name type="scientific">Ataeniobius toweri</name>
    <dbReference type="NCBI Taxonomy" id="208326"/>
    <lineage>
        <taxon>Eukaryota</taxon>
        <taxon>Metazoa</taxon>
        <taxon>Chordata</taxon>
        <taxon>Craniata</taxon>
        <taxon>Vertebrata</taxon>
        <taxon>Euteleostomi</taxon>
        <taxon>Actinopterygii</taxon>
        <taxon>Neopterygii</taxon>
        <taxon>Teleostei</taxon>
        <taxon>Neoteleostei</taxon>
        <taxon>Acanthomorphata</taxon>
        <taxon>Ovalentaria</taxon>
        <taxon>Atherinomorphae</taxon>
        <taxon>Cyprinodontiformes</taxon>
        <taxon>Goodeidae</taxon>
        <taxon>Ataeniobius</taxon>
    </lineage>
</organism>
<keyword evidence="2" id="KW-0479">Metal-binding</keyword>
<reference evidence="4 5" key="1">
    <citation type="submission" date="2021-07" db="EMBL/GenBank/DDBJ databases">
        <authorList>
            <person name="Palmer J.M."/>
        </authorList>
    </citation>
    <scope>NUCLEOTIDE SEQUENCE [LARGE SCALE GENOMIC DNA]</scope>
    <source>
        <strain evidence="4 5">AT_MEX2019</strain>
        <tissue evidence="4">Muscle</tissue>
    </source>
</reference>
<evidence type="ECO:0000313" key="5">
    <source>
        <dbReference type="Proteomes" id="UP001345963"/>
    </source>
</evidence>
<evidence type="ECO:0000256" key="1">
    <source>
        <dbReference type="ARBA" id="ARBA00022786"/>
    </source>
</evidence>
<evidence type="ECO:0000313" key="4">
    <source>
        <dbReference type="EMBL" id="MED6254481.1"/>
    </source>
</evidence>
<gene>
    <name evidence="4" type="ORF">ATANTOWER_027294</name>
</gene>
<dbReference type="PROSITE" id="PS50271">
    <property type="entry name" value="ZF_UBP"/>
    <property type="match status" value="1"/>
</dbReference>
<dbReference type="InterPro" id="IPR001607">
    <property type="entry name" value="Znf_UBP"/>
</dbReference>
<dbReference type="Proteomes" id="UP001345963">
    <property type="component" value="Unassembled WGS sequence"/>
</dbReference>
<dbReference type="Gene3D" id="3.30.40.10">
    <property type="entry name" value="Zinc/RING finger domain, C3HC4 (zinc finger)"/>
    <property type="match status" value="1"/>
</dbReference>
<keyword evidence="2" id="KW-0863">Zinc-finger</keyword>
<accession>A0ABU7BUZ7</accession>
<dbReference type="InterPro" id="IPR013083">
    <property type="entry name" value="Znf_RING/FYVE/PHD"/>
</dbReference>
<keyword evidence="1" id="KW-0833">Ubl conjugation pathway</keyword>
<name>A0ABU7BUZ7_9TELE</name>
<evidence type="ECO:0000259" key="3">
    <source>
        <dbReference type="PROSITE" id="PS50271"/>
    </source>
</evidence>
<protein>
    <recommendedName>
        <fullName evidence="3">UBP-type domain-containing protein</fullName>
    </recommendedName>
</protein>
<sequence>MECPHLSSNVGCATDSPRFPNGTPSSWCCNVCRSNKSPWVCLTCLMVHCGRILHLKQISATQINDGAKTDARIQHRSKGLIREGLYAVEG</sequence>
<comment type="caution">
    <text evidence="4">The sequence shown here is derived from an EMBL/GenBank/DDBJ whole genome shotgun (WGS) entry which is preliminary data.</text>
</comment>
<keyword evidence="5" id="KW-1185">Reference proteome</keyword>
<dbReference type="EMBL" id="JAHUTI010069506">
    <property type="protein sequence ID" value="MED6254481.1"/>
    <property type="molecule type" value="Genomic_DNA"/>
</dbReference>
<keyword evidence="2" id="KW-0862">Zinc</keyword>
<proteinExistence type="predicted"/>
<feature type="domain" description="UBP-type" evidence="3">
    <location>
        <begin position="1"/>
        <end position="90"/>
    </location>
</feature>
<dbReference type="SUPFAM" id="SSF57850">
    <property type="entry name" value="RING/U-box"/>
    <property type="match status" value="1"/>
</dbReference>